<dbReference type="EnsemblMetazoa" id="BGLB013592-RB">
    <property type="protein sequence ID" value="BGLB013592-PB"/>
    <property type="gene ID" value="BGLB013592"/>
</dbReference>
<evidence type="ECO:0000256" key="9">
    <source>
        <dbReference type="SAM" id="MobiDB-lite"/>
    </source>
</evidence>
<feature type="region of interest" description="Disordered" evidence="9">
    <location>
        <begin position="347"/>
        <end position="380"/>
    </location>
</feature>
<dbReference type="Proteomes" id="UP000076420">
    <property type="component" value="Unassembled WGS sequence"/>
</dbReference>
<feature type="region of interest" description="Disordered" evidence="9">
    <location>
        <begin position="1112"/>
        <end position="1196"/>
    </location>
</feature>
<dbReference type="VEuPathDB" id="VectorBase:BGLAX_029604"/>
<evidence type="ECO:0000256" key="8">
    <source>
        <dbReference type="PROSITE-ProRule" id="PRU10141"/>
    </source>
</evidence>
<accession>A0A2C9K5L3</accession>
<evidence type="ECO:0008006" key="15">
    <source>
        <dbReference type="Google" id="ProtNLM"/>
    </source>
</evidence>
<evidence type="ECO:0000256" key="1">
    <source>
        <dbReference type="ARBA" id="ARBA00022679"/>
    </source>
</evidence>
<feature type="compositionally biased region" description="Polar residues" evidence="9">
    <location>
        <begin position="1149"/>
        <end position="1160"/>
    </location>
</feature>
<feature type="region of interest" description="Disordered" evidence="9">
    <location>
        <begin position="447"/>
        <end position="479"/>
    </location>
</feature>
<dbReference type="InterPro" id="IPR001841">
    <property type="entry name" value="Znf_RING"/>
</dbReference>
<dbReference type="SUPFAM" id="SSF57850">
    <property type="entry name" value="RING/U-box"/>
    <property type="match status" value="1"/>
</dbReference>
<evidence type="ECO:0000256" key="6">
    <source>
        <dbReference type="ARBA" id="ARBA00022840"/>
    </source>
</evidence>
<dbReference type="PROSITE" id="PS50089">
    <property type="entry name" value="ZF_RING_2"/>
    <property type="match status" value="1"/>
</dbReference>
<feature type="compositionally biased region" description="Basic and acidic residues" evidence="9">
    <location>
        <begin position="1131"/>
        <end position="1141"/>
    </location>
</feature>
<dbReference type="SUPFAM" id="SSF48371">
    <property type="entry name" value="ARM repeat"/>
    <property type="match status" value="1"/>
</dbReference>
<dbReference type="InterPro" id="IPR007527">
    <property type="entry name" value="Znf_SWIM"/>
</dbReference>
<dbReference type="InterPro" id="IPR000719">
    <property type="entry name" value="Prot_kinase_dom"/>
</dbReference>
<dbReference type="PROSITE" id="PS50966">
    <property type="entry name" value="ZF_SWIM"/>
    <property type="match status" value="1"/>
</dbReference>
<dbReference type="SMART" id="SM00220">
    <property type="entry name" value="S_TKc"/>
    <property type="match status" value="1"/>
</dbReference>
<dbReference type="InterPro" id="IPR017441">
    <property type="entry name" value="Protein_kinase_ATP_BS"/>
</dbReference>
<dbReference type="OrthoDB" id="275301at2759"/>
<feature type="compositionally biased region" description="Polar residues" evidence="9">
    <location>
        <begin position="835"/>
        <end position="857"/>
    </location>
</feature>
<reference evidence="13" key="1">
    <citation type="submission" date="2020-05" db="UniProtKB">
        <authorList>
            <consortium name="EnsemblMetazoa"/>
        </authorList>
    </citation>
    <scope>IDENTIFICATION</scope>
    <source>
        <strain evidence="13">BB02</strain>
    </source>
</reference>
<dbReference type="STRING" id="6526.A0A2C9K5L3"/>
<evidence type="ECO:0000259" key="12">
    <source>
        <dbReference type="PROSITE" id="PS50966"/>
    </source>
</evidence>
<evidence type="ECO:0000313" key="14">
    <source>
        <dbReference type="Proteomes" id="UP000076420"/>
    </source>
</evidence>
<sequence>MASICTNNGPAVESSSASTSAASVEYQYIRTESNTIHLEPSPSIICENCNKGAAYEETFQGPHTWRKILRHVPSTKRARKSQTQETNVSDNGNRTQSSNSMHFDNDNEITNQDLSELQSQQLDHSMEQDTPDAYLVQGDQEVSHFPPWKKEFIEKSNYRKMFKQSTNSLVVQASQIPVTVRRRGSLHGQTESAFTRQVVNSTKKKLSPSNSFRQAISNTSAHPGRRIVEPKNMLAEVSTNVDVTKKRIERVQRARLYLLQQTGPNSFLIGGDSPDHKYRVIIGPQTCSCGRGPHCVHVLFVMLRVFQVVENDTLLWNKTLKNYEVENLFRSFHDKLSSRITKRRTSQRRKEIIKQEEGEEERTVDTQDVSRLPSESDAGSVREEEEICPICLLEMLEGESLICCDNGCHNRLHHHCIAIWFEECRRQNDPLNCPLCRAQWKSTTVEIKSTQSSTSTDGPASSNTRSSSPHHLTSEEDSSRLPYAEPIPAELELTAAPWVEALGADLVGCLLSRNWSIREAGLKHLSKEVVATLLKGAGEGRSGVIVSPVRQEATHNMLKTACNILAYTCADPVYRVFVASLRAIRTLLSYTPCRDMKQRTRLQKVLKPIIEAIILKCTDGNRRTSQLSLSTLVELVKGQEGELAVGREIINPGNEGLDGLNYVLKCVTEDYDKDSVTWQWLLGRLYVLDRLLEEFPTEFVPRPEEARDAAGAAEADDEAEIGAAAGPCEARRADSSEVGGASNYERLMSVAHFSVKAVCSTHMRIARMSRRVFLLSAKLGAHVQKVILELKTLLSQIDSTSVASLRRKLDRIVEDFQLSERIVYELMHGSWKQGKLNSPCHTPMDSPSSTPRCNSPENAPIDLGVHPTINKEPSAPPTTPVQRSKRKLKRGIPRRSFREPNCPPAPPPTLENSPEKVYQDHLKENVDASNILLGEGAGVSHLGSASPPNRRKSNLPRRRRTIEGETVKNKRGGSSSPTIVRRRTTEGCTYTSNVPPPQPAAPQQSRTTTRVTPLVHPVPVISVTDTSGQETGNFSPLSDLDENSKDSNEETDGGNSKPLNIYETIKVSTSSHLSDHVTFCPEDVNHKPSAAASNVNSTCCCQCRCHESASAETGASTPKSGAAGVPNSPDSHYHTAEHESMSSDDFLDFSQSTKLSSNEKPVSFKSEVAESPKSSPSHSVHSATSTKSEECSKNCKEEVEREEAEALAKALDVSERQDPCPVVPGLTPTAREEVITIRIQPDDECDDRNGECRQPTMYLEKVHWVKGPLLGTGAYSSCYQARDVRTGVIMAVKQISFCRNSAQEQEKVIEAISEEIHMMARLSHPNIVRILGATKQGCHFNMFVEWMPGGSVAYLLGEYGAFTENVIVNYTRQVLRGLAYLHDNHILHRDLKGANLLIDSTGQTLRIGDFGASARLASQATGAGEFQGQLLGTIAFMAPEVLRGESYGRACDIWSVGCVMIEMATTKPPWNATDISNHLALIFKIASSVDSPPIPENLPPPIRDLMLRCLEQNSEDRPSAKDLLVHPLFTQCFTTTHNMSNHLNGSKLANR</sequence>
<gene>
    <name evidence="13" type="primary">106052252</name>
</gene>
<keyword evidence="1" id="KW-0808">Transferase</keyword>
<evidence type="ECO:0000256" key="5">
    <source>
        <dbReference type="ARBA" id="ARBA00022833"/>
    </source>
</evidence>
<feature type="compositionally biased region" description="Basic and acidic residues" evidence="9">
    <location>
        <begin position="348"/>
        <end position="365"/>
    </location>
</feature>
<dbReference type="GO" id="GO:0008270">
    <property type="term" value="F:zinc ion binding"/>
    <property type="evidence" value="ECO:0007669"/>
    <property type="project" value="UniProtKB-KW"/>
</dbReference>
<name>A0A2C9K5L3_BIOGL</name>
<keyword evidence="2 8" id="KW-0547">Nucleotide-binding</keyword>
<feature type="compositionally biased region" description="Basic and acidic residues" evidence="9">
    <location>
        <begin position="1187"/>
        <end position="1196"/>
    </location>
</feature>
<feature type="compositionally biased region" description="Low complexity" evidence="9">
    <location>
        <begin position="11"/>
        <end position="20"/>
    </location>
</feature>
<evidence type="ECO:0000256" key="3">
    <source>
        <dbReference type="ARBA" id="ARBA00022771"/>
    </source>
</evidence>
<feature type="domain" description="RING-type" evidence="11">
    <location>
        <begin position="388"/>
        <end position="437"/>
    </location>
</feature>
<evidence type="ECO:0000256" key="7">
    <source>
        <dbReference type="PROSITE-ProRule" id="PRU00175"/>
    </source>
</evidence>
<protein>
    <recommendedName>
        <fullName evidence="15">Mitogen-activated protein kinase kinase kinase 1</fullName>
    </recommendedName>
</protein>
<feature type="compositionally biased region" description="Low complexity" evidence="9">
    <location>
        <begin position="1169"/>
        <end position="1186"/>
    </location>
</feature>
<feature type="region of interest" description="Disordered" evidence="9">
    <location>
        <begin position="1"/>
        <end position="20"/>
    </location>
</feature>
<feature type="compositionally biased region" description="Polar residues" evidence="9">
    <location>
        <begin position="81"/>
        <end position="102"/>
    </location>
</feature>
<dbReference type="InterPro" id="IPR008271">
    <property type="entry name" value="Ser/Thr_kinase_AS"/>
</dbReference>
<evidence type="ECO:0000256" key="2">
    <source>
        <dbReference type="ARBA" id="ARBA00022741"/>
    </source>
</evidence>
<dbReference type="RefSeq" id="XP_013063027.2">
    <property type="nucleotide sequence ID" value="XM_013207573.2"/>
</dbReference>
<dbReference type="PROSITE" id="PS00107">
    <property type="entry name" value="PROTEIN_KINASE_ATP"/>
    <property type="match status" value="1"/>
</dbReference>
<feature type="compositionally biased region" description="Basic residues" evidence="9">
    <location>
        <begin position="71"/>
        <end position="80"/>
    </location>
</feature>
<feature type="binding site" evidence="8">
    <location>
        <position position="1293"/>
    </location>
    <ligand>
        <name>ATP</name>
        <dbReference type="ChEBI" id="CHEBI:30616"/>
    </ligand>
</feature>
<dbReference type="CDD" id="cd06630">
    <property type="entry name" value="STKc_MEKK1"/>
    <property type="match status" value="1"/>
</dbReference>
<dbReference type="GO" id="GO:0004672">
    <property type="term" value="F:protein kinase activity"/>
    <property type="evidence" value="ECO:0007669"/>
    <property type="project" value="InterPro"/>
</dbReference>
<feature type="compositionally biased region" description="Polar residues" evidence="9">
    <location>
        <begin position="447"/>
        <end position="471"/>
    </location>
</feature>
<feature type="region of interest" description="Disordered" evidence="9">
    <location>
        <begin position="937"/>
        <end position="1060"/>
    </location>
</feature>
<dbReference type="GO" id="GO:0005524">
    <property type="term" value="F:ATP binding"/>
    <property type="evidence" value="ECO:0007669"/>
    <property type="project" value="UniProtKB-UniRule"/>
</dbReference>
<dbReference type="InterPro" id="IPR011009">
    <property type="entry name" value="Kinase-like_dom_sf"/>
</dbReference>
<dbReference type="Pfam" id="PF00069">
    <property type="entry name" value="Pkinase"/>
    <property type="match status" value="1"/>
</dbReference>
<organism evidence="13 14">
    <name type="scientific">Biomphalaria glabrata</name>
    <name type="common">Bloodfluke planorb</name>
    <name type="synonym">Freshwater snail</name>
    <dbReference type="NCBI Taxonomy" id="6526"/>
    <lineage>
        <taxon>Eukaryota</taxon>
        <taxon>Metazoa</taxon>
        <taxon>Spiralia</taxon>
        <taxon>Lophotrochozoa</taxon>
        <taxon>Mollusca</taxon>
        <taxon>Gastropoda</taxon>
        <taxon>Heterobranchia</taxon>
        <taxon>Euthyneura</taxon>
        <taxon>Panpulmonata</taxon>
        <taxon>Hygrophila</taxon>
        <taxon>Lymnaeoidea</taxon>
        <taxon>Planorbidae</taxon>
        <taxon>Biomphalaria</taxon>
    </lineage>
</organism>
<dbReference type="SUPFAM" id="SSF56112">
    <property type="entry name" value="Protein kinase-like (PK-like)"/>
    <property type="match status" value="1"/>
</dbReference>
<dbReference type="FunFam" id="1.10.510.10:FF:000286">
    <property type="entry name" value="Mitogen-activated protein kinase kinase kinase 1 (Predicted)"/>
    <property type="match status" value="1"/>
</dbReference>
<dbReference type="VEuPathDB" id="VectorBase:BGLB013592"/>
<dbReference type="Gene3D" id="3.30.40.10">
    <property type="entry name" value="Zinc/RING finger domain, C3HC4 (zinc finger)"/>
    <property type="match status" value="1"/>
</dbReference>
<evidence type="ECO:0000259" key="11">
    <source>
        <dbReference type="PROSITE" id="PS50089"/>
    </source>
</evidence>
<evidence type="ECO:0000256" key="4">
    <source>
        <dbReference type="ARBA" id="ARBA00022777"/>
    </source>
</evidence>
<feature type="region of interest" description="Disordered" evidence="9">
    <location>
        <begin position="834"/>
        <end position="914"/>
    </location>
</feature>
<feature type="compositionally biased region" description="Basic residues" evidence="9">
    <location>
        <begin position="949"/>
        <end position="960"/>
    </location>
</feature>
<keyword evidence="4" id="KW-0418">Kinase</keyword>
<dbReference type="Gene3D" id="1.10.510.10">
    <property type="entry name" value="Transferase(Phosphotransferase) domain 1"/>
    <property type="match status" value="1"/>
</dbReference>
<keyword evidence="3 7" id="KW-0479">Metal-binding</keyword>
<proteinExistence type="predicted"/>
<evidence type="ECO:0000313" key="13">
    <source>
        <dbReference type="EnsemblMetazoa" id="BGLB013592-PB"/>
    </source>
</evidence>
<feature type="region of interest" description="Disordered" evidence="9">
    <location>
        <begin position="71"/>
        <end position="107"/>
    </location>
</feature>
<dbReference type="InterPro" id="IPR050538">
    <property type="entry name" value="MAP_kinase_kinase_kinase"/>
</dbReference>
<dbReference type="PANTHER" id="PTHR48016">
    <property type="entry name" value="MAP KINASE KINASE KINASE SSK2-RELATED-RELATED"/>
    <property type="match status" value="1"/>
</dbReference>
<dbReference type="Gene3D" id="1.25.10.10">
    <property type="entry name" value="Leucine-rich Repeat Variant"/>
    <property type="match status" value="1"/>
</dbReference>
<keyword evidence="5" id="KW-0862">Zinc</keyword>
<dbReference type="PROSITE" id="PS50011">
    <property type="entry name" value="PROTEIN_KINASE_DOM"/>
    <property type="match status" value="1"/>
</dbReference>
<dbReference type="Pfam" id="PF21040">
    <property type="entry name" value="CEP104-like_TOG"/>
    <property type="match status" value="1"/>
</dbReference>
<dbReference type="KEGG" id="bgt:106052252"/>
<dbReference type="InterPro" id="IPR011989">
    <property type="entry name" value="ARM-like"/>
</dbReference>
<dbReference type="PROSITE" id="PS00108">
    <property type="entry name" value="PROTEIN_KINASE_ST"/>
    <property type="match status" value="1"/>
</dbReference>
<dbReference type="InterPro" id="IPR013083">
    <property type="entry name" value="Znf_RING/FYVE/PHD"/>
</dbReference>
<dbReference type="PANTHER" id="PTHR48016:SF56">
    <property type="entry name" value="MAPKK KINASE"/>
    <property type="match status" value="1"/>
</dbReference>
<feature type="compositionally biased region" description="Basic residues" evidence="9">
    <location>
        <begin position="883"/>
        <end position="895"/>
    </location>
</feature>
<feature type="domain" description="SWIM-type" evidence="12">
    <location>
        <begin position="278"/>
        <end position="306"/>
    </location>
</feature>
<evidence type="ECO:0000259" key="10">
    <source>
        <dbReference type="PROSITE" id="PS50011"/>
    </source>
</evidence>
<keyword evidence="6 8" id="KW-0067">ATP-binding</keyword>
<dbReference type="InterPro" id="IPR016024">
    <property type="entry name" value="ARM-type_fold"/>
</dbReference>
<feature type="domain" description="Protein kinase" evidence="10">
    <location>
        <begin position="1264"/>
        <end position="1529"/>
    </location>
</feature>
<feature type="compositionally biased region" description="Polar residues" evidence="9">
    <location>
        <begin position="1023"/>
        <end position="1036"/>
    </location>
</feature>
<keyword evidence="3 7" id="KW-0863">Zinc-finger</keyword>
<dbReference type="CDD" id="cd16494">
    <property type="entry name" value="RING-CH-C4HC3_ZSWM2"/>
    <property type="match status" value="1"/>
</dbReference>